<keyword evidence="5" id="KW-1185">Reference proteome</keyword>
<keyword evidence="4" id="KW-0614">Plasmid</keyword>
<dbReference type="EMBL" id="CP003601">
    <property type="protein sequence ID" value="AFY97078.1"/>
    <property type="molecule type" value="Genomic_DNA"/>
</dbReference>
<dbReference type="GO" id="GO:0016787">
    <property type="term" value="F:hydrolase activity"/>
    <property type="evidence" value="ECO:0007669"/>
    <property type="project" value="UniProtKB-KW"/>
</dbReference>
<dbReference type="HOGENOM" id="CLU_000315_21_8_3"/>
<proteinExistence type="predicted"/>
<keyword evidence="1" id="KW-0378">Hydrolase</keyword>
<dbReference type="InterPro" id="IPR038718">
    <property type="entry name" value="SNF2-like_sf"/>
</dbReference>
<dbReference type="Gene3D" id="3.40.50.10810">
    <property type="entry name" value="Tandem AAA-ATPase domain"/>
    <property type="match status" value="1"/>
</dbReference>
<organism evidence="4 5">
    <name type="scientific">Chamaesiphon minutus (strain ATCC 27169 / PCC 6605)</name>
    <dbReference type="NCBI Taxonomy" id="1173020"/>
    <lineage>
        <taxon>Bacteria</taxon>
        <taxon>Bacillati</taxon>
        <taxon>Cyanobacteriota</taxon>
        <taxon>Cyanophyceae</taxon>
        <taxon>Gomontiellales</taxon>
        <taxon>Chamaesiphonaceae</taxon>
        <taxon>Chamaesiphon</taxon>
    </lineage>
</organism>
<dbReference type="PANTHER" id="PTHR10799">
    <property type="entry name" value="SNF2/RAD54 HELICASE FAMILY"/>
    <property type="match status" value="1"/>
</dbReference>
<dbReference type="InterPro" id="IPR049730">
    <property type="entry name" value="SNF2/RAD54-like_C"/>
</dbReference>
<feature type="domain" description="Helicase ATP-binding" evidence="2">
    <location>
        <begin position="588"/>
        <end position="752"/>
    </location>
</feature>
<dbReference type="Pfam" id="PF00271">
    <property type="entry name" value="Helicase_C"/>
    <property type="match status" value="1"/>
</dbReference>
<dbReference type="OrthoDB" id="9814088at2"/>
<dbReference type="InterPro" id="IPR027417">
    <property type="entry name" value="P-loop_NTPase"/>
</dbReference>
<dbReference type="AlphaFoldDB" id="K9UQW5"/>
<dbReference type="eggNOG" id="COG0553">
    <property type="taxonomic scope" value="Bacteria"/>
</dbReference>
<dbReference type="InterPro" id="IPR022138">
    <property type="entry name" value="DUF3670"/>
</dbReference>
<dbReference type="Gene3D" id="3.40.50.300">
    <property type="entry name" value="P-loop containing nucleotide triphosphate hydrolases"/>
    <property type="match status" value="1"/>
</dbReference>
<accession>K9UQW5</accession>
<dbReference type="KEGG" id="cmp:Cha6605_6252"/>
<evidence type="ECO:0000259" key="2">
    <source>
        <dbReference type="PROSITE" id="PS51192"/>
    </source>
</evidence>
<evidence type="ECO:0000259" key="3">
    <source>
        <dbReference type="PROSITE" id="PS51194"/>
    </source>
</evidence>
<dbReference type="SUPFAM" id="SSF52540">
    <property type="entry name" value="P-loop containing nucleoside triphosphate hydrolases"/>
    <property type="match status" value="2"/>
</dbReference>
<geneLocation type="plasmid" evidence="4 5">
    <name>pCHA6605.01</name>
</geneLocation>
<gene>
    <name evidence="4" type="ORF">Cha6605_6252</name>
</gene>
<dbReference type="GO" id="GO:0005524">
    <property type="term" value="F:ATP binding"/>
    <property type="evidence" value="ECO:0007669"/>
    <property type="project" value="InterPro"/>
</dbReference>
<dbReference type="Pfam" id="PF12419">
    <property type="entry name" value="DUF3670"/>
    <property type="match status" value="1"/>
</dbReference>
<sequence>MKILHGTWIPNSGDEFIQAGNFYLWVETDAPPKQQKDRAANRHPQQLNKDDLSAFLSDELGIAPKNASVSRDIITKYFILPSTDVGEASPRENRPLPSVELSRYLETESPAPTTWQIWAIDCYQVNPIVKLLNDIHFLCLYSTEIQMGADLLCWYHYSQSLRELLHKDRYIPALKYREQAPPAGKNKKIAPDDRIYPSWEIISPAYETNIQKYLNYLPLVCTGGLDTPDAPIEFYDKETLLRHFSECLLHHYVANTHIPSTFEKKIANSRLLTGCLNLQNSGIPWTDSQAVAIYKQWQTWKQKLLVAQNNSTFQLCFQLQEASTQTPDRWYLKFLVAAKQDPSLKLELDDYWQLDSKTKQTIHKQFGKEFEKDLLLNLGYAAQIYPQIWQGLETDKPVGFFLSLTAAFDFLAQSAWVLEDAGYKTIVPAWWTPQGRARAKLRLKAAPKKSGKSKADKGLFHLVNLIDYRYELAIGDEQITPQEWQKLVDAKTPLIHFRGQWMELDLAKMQQMLQFWQSHQDTQPELTLLELIQKTAAANEELEVETEDSLAAMMANLHDPSQLEPIENLPLLQGTLREYQKRGVAWIQYLERLGLNGCLADDMGLGKTIQVIATLIAERANLGKISPTLLIAPTSVLGNWGKEIEKFAPHLSVKIHHGSDRIQELTAFKTATRACDVVITSYTLVRKDSKLLQAVNWHRIVIDEAQNIKNPAAEQTKAILKLPAARRLALTGTPVENRLLDLWSIFNFLNPGYLGKEAQFRKSFEIPIQKDRNQVQSIVLKKLVQPFILRRVKTDKTIIKDLPDKVEHKQYCNLTREQASLYEAVVKDVIEQLETAEGIGRKGLILSTLMKLKQICNHPRQFLQDNSEFSVNRSHKLQRLGEMLEEITAEGESLLIFTQFTEIGEALQQYLKHIGYRTYYLHGGTSRPKREQMITEFQDPETEPSAFVLSLKSGGVGITLTKANHVFHFDRWWNPAVEDQATDRAFRIGQQKNVFVHKFVTLGTLEERIDETIENKKKIASSIVGADESWLTELDNESFKKLIALNKQTVL</sequence>
<dbReference type="SMART" id="SM00487">
    <property type="entry name" value="DEXDc"/>
    <property type="match status" value="1"/>
</dbReference>
<dbReference type="InterPro" id="IPR000330">
    <property type="entry name" value="SNF2_N"/>
</dbReference>
<dbReference type="PATRIC" id="fig|1173020.3.peg.7167"/>
<dbReference type="Proteomes" id="UP000010366">
    <property type="component" value="Plasmid pCHA6605.01"/>
</dbReference>
<dbReference type="GO" id="GO:0004386">
    <property type="term" value="F:helicase activity"/>
    <property type="evidence" value="ECO:0007669"/>
    <property type="project" value="UniProtKB-KW"/>
</dbReference>
<dbReference type="InterPro" id="IPR001650">
    <property type="entry name" value="Helicase_C-like"/>
</dbReference>
<dbReference type="CDD" id="cd18793">
    <property type="entry name" value="SF2_C_SNF"/>
    <property type="match status" value="1"/>
</dbReference>
<dbReference type="Pfam" id="PF00176">
    <property type="entry name" value="SNF2-rel_dom"/>
    <property type="match status" value="1"/>
</dbReference>
<dbReference type="CDD" id="cd18012">
    <property type="entry name" value="DEXQc_arch_SWI2_SNF2"/>
    <property type="match status" value="1"/>
</dbReference>
<keyword evidence="4" id="KW-0067">ATP-binding</keyword>
<keyword evidence="4" id="KW-0547">Nucleotide-binding</keyword>
<reference evidence="4 5" key="1">
    <citation type="submission" date="2012-05" db="EMBL/GenBank/DDBJ databases">
        <title>Noncontiguous Finished plasmid 1 of genome of Chamaesiphon sp. PCC 6605.</title>
        <authorList>
            <consortium name="US DOE Joint Genome Institute"/>
            <person name="Gugger M."/>
            <person name="Coursin T."/>
            <person name="Rippka R."/>
            <person name="Tandeau De Marsac N."/>
            <person name="Huntemann M."/>
            <person name="Wei C.-L."/>
            <person name="Han J."/>
            <person name="Detter J.C."/>
            <person name="Han C."/>
            <person name="Tapia R."/>
            <person name="Chen A."/>
            <person name="Kyrpides N."/>
            <person name="Mavromatis K."/>
            <person name="Markowitz V."/>
            <person name="Szeto E."/>
            <person name="Ivanova N."/>
            <person name="Pagani I."/>
            <person name="Pati A."/>
            <person name="Goodwin L."/>
            <person name="Nordberg H.P."/>
            <person name="Cantor M.N."/>
            <person name="Hua S.X."/>
            <person name="Woyke T."/>
            <person name="Kerfeld C.A."/>
        </authorList>
    </citation>
    <scope>NUCLEOTIDE SEQUENCE [LARGE SCALE GENOMIC DNA]</scope>
    <source>
        <strain evidence="5">ATCC 27169 / PCC 6605</strain>
        <plasmid evidence="5">Plasmid pCHA6605.01</plasmid>
    </source>
</reference>
<evidence type="ECO:0000313" key="5">
    <source>
        <dbReference type="Proteomes" id="UP000010366"/>
    </source>
</evidence>
<dbReference type="FunFam" id="3.40.50.300:FF:000533">
    <property type="entry name" value="Helicase, Snf2 family"/>
    <property type="match status" value="1"/>
</dbReference>
<dbReference type="PROSITE" id="PS51194">
    <property type="entry name" value="HELICASE_CTER"/>
    <property type="match status" value="1"/>
</dbReference>
<dbReference type="InterPro" id="IPR014001">
    <property type="entry name" value="Helicase_ATP-bd"/>
</dbReference>
<feature type="domain" description="Helicase C-terminal" evidence="3">
    <location>
        <begin position="876"/>
        <end position="1035"/>
    </location>
</feature>
<keyword evidence="4" id="KW-0347">Helicase</keyword>
<dbReference type="RefSeq" id="WP_015328963.1">
    <property type="nucleotide sequence ID" value="NC_020053.1"/>
</dbReference>
<protein>
    <submittedName>
        <fullName evidence="4">DNA/RNA helicase, superfamily II, SNF2 family</fullName>
    </submittedName>
</protein>
<evidence type="ECO:0000256" key="1">
    <source>
        <dbReference type="ARBA" id="ARBA00022801"/>
    </source>
</evidence>
<name>K9UQW5_CHAP6</name>
<dbReference type="SMART" id="SM00490">
    <property type="entry name" value="HELICc"/>
    <property type="match status" value="1"/>
</dbReference>
<evidence type="ECO:0000313" key="4">
    <source>
        <dbReference type="EMBL" id="AFY97078.1"/>
    </source>
</evidence>
<dbReference type="PROSITE" id="PS51192">
    <property type="entry name" value="HELICASE_ATP_BIND_1"/>
    <property type="match status" value="1"/>
</dbReference>